<name>A0A165MGX4_PELLU</name>
<proteinExistence type="predicted"/>
<dbReference type="Pfam" id="PF00583">
    <property type="entry name" value="Acetyltransf_1"/>
    <property type="match status" value="1"/>
</dbReference>
<accession>A0A165MGX4</accession>
<dbReference type="Gene3D" id="3.40.630.30">
    <property type="match status" value="1"/>
</dbReference>
<reference evidence="2 3" key="1">
    <citation type="submission" date="2016-03" db="EMBL/GenBank/DDBJ databases">
        <title>Speciation and ecological success in dimly lit waters: horizontal gene transfer in a green sulfur bacteria bloom unveiled by metagenomic assembly.</title>
        <authorList>
            <person name="Llorens-Mares T."/>
            <person name="Liu Z."/>
            <person name="Allen L.Z."/>
            <person name="Rusch D.B."/>
            <person name="Craig M.T."/>
            <person name="Dupont C.L."/>
            <person name="Bryant D.A."/>
            <person name="Casamayor E.O."/>
        </authorList>
    </citation>
    <scope>NUCLEOTIDE SEQUENCE [LARGE SCALE GENOMIC DNA]</scope>
    <source>
        <strain evidence="2">CIII</strain>
    </source>
</reference>
<comment type="caution">
    <text evidence="2">The sequence shown here is derived from an EMBL/GenBank/DDBJ whole genome shotgun (WGS) entry which is preliminary data.</text>
</comment>
<dbReference type="InterPro" id="IPR000182">
    <property type="entry name" value="GNAT_dom"/>
</dbReference>
<dbReference type="GO" id="GO:0016747">
    <property type="term" value="F:acyltransferase activity, transferring groups other than amino-acyl groups"/>
    <property type="evidence" value="ECO:0007669"/>
    <property type="project" value="InterPro"/>
</dbReference>
<evidence type="ECO:0000313" key="2">
    <source>
        <dbReference type="EMBL" id="KZK75234.1"/>
    </source>
</evidence>
<dbReference type="Proteomes" id="UP000076481">
    <property type="component" value="Unassembled WGS sequence"/>
</dbReference>
<dbReference type="SUPFAM" id="SSF55729">
    <property type="entry name" value="Acyl-CoA N-acyltransferases (Nat)"/>
    <property type="match status" value="1"/>
</dbReference>
<organism evidence="2 3">
    <name type="scientific">Pelodictyon luteolum</name>
    <dbReference type="NCBI Taxonomy" id="1100"/>
    <lineage>
        <taxon>Bacteria</taxon>
        <taxon>Pseudomonadati</taxon>
        <taxon>Chlorobiota</taxon>
        <taxon>Chlorobiia</taxon>
        <taxon>Chlorobiales</taxon>
        <taxon>Chlorobiaceae</taxon>
        <taxon>Chlorobium/Pelodictyon group</taxon>
        <taxon>Pelodictyon</taxon>
    </lineage>
</organism>
<dbReference type="EMBL" id="LVWG01000004">
    <property type="protein sequence ID" value="KZK75234.1"/>
    <property type="molecule type" value="Genomic_DNA"/>
</dbReference>
<dbReference type="RefSeq" id="WP_303680652.1">
    <property type="nucleotide sequence ID" value="NZ_LVWG01000004.1"/>
</dbReference>
<dbReference type="AlphaFoldDB" id="A0A165MGX4"/>
<feature type="domain" description="N-acetyltransferase" evidence="1">
    <location>
        <begin position="155"/>
        <end position="306"/>
    </location>
</feature>
<gene>
    <name evidence="2" type="ORF">A3K90_04220</name>
</gene>
<dbReference type="PROSITE" id="PS51186">
    <property type="entry name" value="GNAT"/>
    <property type="match status" value="1"/>
</dbReference>
<protein>
    <recommendedName>
        <fullName evidence="1">N-acetyltransferase domain-containing protein</fullName>
    </recommendedName>
</protein>
<evidence type="ECO:0000259" key="1">
    <source>
        <dbReference type="PROSITE" id="PS51186"/>
    </source>
</evidence>
<sequence>MNILIDSNILIPLEDTGRTLDPSLAEMRRLSEQNGHVLFVHPAQEEDIRRDQHENRRNIVLSRLNQYQEIPSPPTLSEESLQEYGWRQTGENDRIDNLLLHALCRGAVHFLVTDDNGIHRKARAAQVQEQVHHLEQFLAFLRSQSSIEHPPPFGIEERYLHEFDVRQPFFDSLREGYPDEFNDWYLRSAEEHRKAWCISDGETLQAICIYKEEEHEVIVDDGAPLDGIALKLCTFKVGESVRGRKLGERLLFSAFKYAVGHHIPYVYLHTFGSEQDLLISLCQDYGFELAGKYRGRDDVYLKKMSEPNSVPTDISPLTYAVTYYPHYLDKVEVGKFIIPIQPQYHNDLFADTSDLASSLFSQDASLYNPQSNTIKKAYICHANTTQIKTGDLLFFYRTHDRKSVECMGVVEQTYRGQDIERVLPLVSKRTVYSQAEIREWLQKETLVILFRFIRDFSPVDQGTLVGAGIRGAIQSIRKISHEQYLHCFVRNHS</sequence>
<dbReference type="InterPro" id="IPR016181">
    <property type="entry name" value="Acyl_CoA_acyltransferase"/>
</dbReference>
<evidence type="ECO:0000313" key="3">
    <source>
        <dbReference type="Proteomes" id="UP000076481"/>
    </source>
</evidence>